<reference evidence="1 2" key="1">
    <citation type="submission" date="2021-01" db="EMBL/GenBank/DDBJ databases">
        <title>Whole genome shotgun sequence of Planotetraspora phitsanulokensis NBRC 104273.</title>
        <authorList>
            <person name="Komaki H."/>
            <person name="Tamura T."/>
        </authorList>
    </citation>
    <scope>NUCLEOTIDE SEQUENCE [LARGE SCALE GENOMIC DNA]</scope>
    <source>
        <strain evidence="1 2">NBRC 104273</strain>
    </source>
</reference>
<keyword evidence="2" id="KW-1185">Reference proteome</keyword>
<organism evidence="1 2">
    <name type="scientific">Planotetraspora phitsanulokensis</name>
    <dbReference type="NCBI Taxonomy" id="575192"/>
    <lineage>
        <taxon>Bacteria</taxon>
        <taxon>Bacillati</taxon>
        <taxon>Actinomycetota</taxon>
        <taxon>Actinomycetes</taxon>
        <taxon>Streptosporangiales</taxon>
        <taxon>Streptosporangiaceae</taxon>
        <taxon>Planotetraspora</taxon>
    </lineage>
</organism>
<dbReference type="EMBL" id="BOOP01000048">
    <property type="protein sequence ID" value="GII42930.1"/>
    <property type="molecule type" value="Genomic_DNA"/>
</dbReference>
<name>A0A8J3UQR3_9ACTN</name>
<dbReference type="Proteomes" id="UP000622547">
    <property type="component" value="Unassembled WGS sequence"/>
</dbReference>
<dbReference type="InterPro" id="IPR024411">
    <property type="entry name" value="Tail_terminator_phage"/>
</dbReference>
<accession>A0A8J3UQR3</accession>
<dbReference type="Pfam" id="PF12691">
    <property type="entry name" value="Phage_tail_terminator_6"/>
    <property type="match status" value="1"/>
</dbReference>
<evidence type="ECO:0000313" key="2">
    <source>
        <dbReference type="Proteomes" id="UP000622547"/>
    </source>
</evidence>
<gene>
    <name evidence="1" type="ORF">Pph01_79330</name>
</gene>
<dbReference type="RefSeq" id="WP_204078342.1">
    <property type="nucleotide sequence ID" value="NZ_BAABHI010000088.1"/>
</dbReference>
<protein>
    <submittedName>
        <fullName evidence="1">Uncharacterized protein</fullName>
    </submittedName>
</protein>
<evidence type="ECO:0000313" key="1">
    <source>
        <dbReference type="EMBL" id="GII42930.1"/>
    </source>
</evidence>
<dbReference type="AlphaFoldDB" id="A0A8J3UQR3"/>
<sequence length="147" mass="15667">MSWTRDLLTGFAVLLADAGVATWNPSGAYSDAQTAITIGGLPAKPDTALALAVYGVGQAGDDVEQTDSAVQMQVRMRAMTDPRVVDDIADGVFDTIHGLANYTLSTGVFVLLARRTLIAPLGRDATGRWERADSFDLSVDRPSTHRT</sequence>
<proteinExistence type="predicted"/>
<comment type="caution">
    <text evidence="1">The sequence shown here is derived from an EMBL/GenBank/DDBJ whole genome shotgun (WGS) entry which is preliminary data.</text>
</comment>